<keyword evidence="2" id="KW-1185">Reference proteome</keyword>
<comment type="caution">
    <text evidence="1">The sequence shown here is derived from an EMBL/GenBank/DDBJ whole genome shotgun (WGS) entry which is preliminary data.</text>
</comment>
<gene>
    <name evidence="1" type="ORF">FHW12_002873</name>
</gene>
<proteinExistence type="predicted"/>
<dbReference type="EMBL" id="JACGXL010000004">
    <property type="protein sequence ID" value="MBA8888640.1"/>
    <property type="molecule type" value="Genomic_DNA"/>
</dbReference>
<name>A0A839F6E7_9GAMM</name>
<dbReference type="InterPro" id="IPR049249">
    <property type="entry name" value="DUF6882"/>
</dbReference>
<organism evidence="1 2">
    <name type="scientific">Dokdonella fugitiva</name>
    <dbReference type="NCBI Taxonomy" id="328517"/>
    <lineage>
        <taxon>Bacteria</taxon>
        <taxon>Pseudomonadati</taxon>
        <taxon>Pseudomonadota</taxon>
        <taxon>Gammaproteobacteria</taxon>
        <taxon>Lysobacterales</taxon>
        <taxon>Rhodanobacteraceae</taxon>
        <taxon>Dokdonella</taxon>
    </lineage>
</organism>
<reference evidence="1 2" key="1">
    <citation type="submission" date="2020-07" db="EMBL/GenBank/DDBJ databases">
        <title>Genomic Encyclopedia of Type Strains, Phase IV (KMG-V): Genome sequencing to study the core and pangenomes of soil and plant-associated prokaryotes.</title>
        <authorList>
            <person name="Whitman W."/>
        </authorList>
    </citation>
    <scope>NUCLEOTIDE SEQUENCE [LARGE SCALE GENOMIC DNA]</scope>
    <source>
        <strain evidence="1 2">RH2WT43</strain>
    </source>
</reference>
<dbReference type="Proteomes" id="UP000550401">
    <property type="component" value="Unassembled WGS sequence"/>
</dbReference>
<sequence length="158" mass="17384">MAWTDAQIDAFFDRCNERLDVLQDAAEAEYGLGHFDRWTADVDAGVLHFHADGGDVDADFYAVGSVAGDSFQWAWSNTTLPPALRTRSEGLKALAEEAGLEIFALRKWSEAGEQEGWDMVAIALERLGGVAGYRLPGADADLYVVITAFRDQRDRRVG</sequence>
<protein>
    <submittedName>
        <fullName evidence="1">Uncharacterized protein</fullName>
    </submittedName>
</protein>
<accession>A0A839F6E7</accession>
<dbReference type="RefSeq" id="WP_182531678.1">
    <property type="nucleotide sequence ID" value="NZ_JACGXL010000004.1"/>
</dbReference>
<evidence type="ECO:0000313" key="1">
    <source>
        <dbReference type="EMBL" id="MBA8888640.1"/>
    </source>
</evidence>
<dbReference type="Pfam" id="PF21813">
    <property type="entry name" value="DUF6882"/>
    <property type="match status" value="1"/>
</dbReference>
<evidence type="ECO:0000313" key="2">
    <source>
        <dbReference type="Proteomes" id="UP000550401"/>
    </source>
</evidence>
<dbReference type="AlphaFoldDB" id="A0A839F6E7"/>